<feature type="domain" description="Thioredoxin" evidence="5">
    <location>
        <begin position="66"/>
        <end position="205"/>
    </location>
</feature>
<protein>
    <submittedName>
        <fullName evidence="6">TlpA family protein disulfide reductase</fullName>
    </submittedName>
</protein>
<dbReference type="GO" id="GO:0030313">
    <property type="term" value="C:cell envelope"/>
    <property type="evidence" value="ECO:0007669"/>
    <property type="project" value="UniProtKB-SubCell"/>
</dbReference>
<dbReference type="GO" id="GO:0015036">
    <property type="term" value="F:disulfide oxidoreductase activity"/>
    <property type="evidence" value="ECO:0007669"/>
    <property type="project" value="UniProtKB-ARBA"/>
</dbReference>
<dbReference type="PROSITE" id="PS00194">
    <property type="entry name" value="THIOREDOXIN_1"/>
    <property type="match status" value="1"/>
</dbReference>
<dbReference type="AlphaFoldDB" id="A0A5B8S2Q8"/>
<keyword evidence="7" id="KW-1185">Reference proteome</keyword>
<feature type="compositionally biased region" description="Low complexity" evidence="4">
    <location>
        <begin position="46"/>
        <end position="55"/>
    </location>
</feature>
<dbReference type="InterPro" id="IPR017937">
    <property type="entry name" value="Thioredoxin_CS"/>
</dbReference>
<evidence type="ECO:0000313" key="7">
    <source>
        <dbReference type="Proteomes" id="UP000321172"/>
    </source>
</evidence>
<accession>A0A5B8S2Q8</accession>
<dbReference type="InterPro" id="IPR013766">
    <property type="entry name" value="Thioredoxin_domain"/>
</dbReference>
<dbReference type="InterPro" id="IPR036249">
    <property type="entry name" value="Thioredoxin-like_sf"/>
</dbReference>
<name>A0A5B8S2Q8_9SPHN</name>
<proteinExistence type="predicted"/>
<dbReference type="PANTHER" id="PTHR42852">
    <property type="entry name" value="THIOL:DISULFIDE INTERCHANGE PROTEIN DSBE"/>
    <property type="match status" value="1"/>
</dbReference>
<comment type="subcellular location">
    <subcellularLocation>
        <location evidence="1">Cell envelope</location>
    </subcellularLocation>
</comment>
<dbReference type="SUPFAM" id="SSF52833">
    <property type="entry name" value="Thioredoxin-like"/>
    <property type="match status" value="1"/>
</dbReference>
<evidence type="ECO:0000256" key="1">
    <source>
        <dbReference type="ARBA" id="ARBA00004196"/>
    </source>
</evidence>
<dbReference type="InterPro" id="IPR050553">
    <property type="entry name" value="Thioredoxin_ResA/DsbE_sf"/>
</dbReference>
<dbReference type="Gene3D" id="3.40.30.10">
    <property type="entry name" value="Glutaredoxin"/>
    <property type="match status" value="1"/>
</dbReference>
<keyword evidence="3" id="KW-0676">Redox-active center</keyword>
<feature type="region of interest" description="Disordered" evidence="4">
    <location>
        <begin position="46"/>
        <end position="75"/>
    </location>
</feature>
<evidence type="ECO:0000256" key="4">
    <source>
        <dbReference type="SAM" id="MobiDB-lite"/>
    </source>
</evidence>
<dbReference type="KEGG" id="ngf:FRF71_02545"/>
<dbReference type="PROSITE" id="PS51352">
    <property type="entry name" value="THIOREDOXIN_2"/>
    <property type="match status" value="1"/>
</dbReference>
<dbReference type="PANTHER" id="PTHR42852:SF13">
    <property type="entry name" value="PROTEIN DIPZ"/>
    <property type="match status" value="1"/>
</dbReference>
<dbReference type="EMBL" id="CP042345">
    <property type="protein sequence ID" value="QEA15105.1"/>
    <property type="molecule type" value="Genomic_DNA"/>
</dbReference>
<reference evidence="6 7" key="1">
    <citation type="journal article" date="2013" name="J. Microbiol. Biotechnol.">
        <title>Novosphingobium ginsenosidimutans sp. nov., with the ability to convert ginsenoside.</title>
        <authorList>
            <person name="Kim J.K."/>
            <person name="He D."/>
            <person name="Liu Q.M."/>
            <person name="Park H.Y."/>
            <person name="Jung M.S."/>
            <person name="Yoon M.H."/>
            <person name="Kim S.C."/>
            <person name="Im W.T."/>
        </authorList>
    </citation>
    <scope>NUCLEOTIDE SEQUENCE [LARGE SCALE GENOMIC DNA]</scope>
    <source>
        <strain evidence="6 7">FW-6</strain>
    </source>
</reference>
<dbReference type="Proteomes" id="UP000321172">
    <property type="component" value="Chromosome"/>
</dbReference>
<dbReference type="GO" id="GO:0017004">
    <property type="term" value="P:cytochrome complex assembly"/>
    <property type="evidence" value="ECO:0007669"/>
    <property type="project" value="UniProtKB-KW"/>
</dbReference>
<evidence type="ECO:0000256" key="2">
    <source>
        <dbReference type="ARBA" id="ARBA00022748"/>
    </source>
</evidence>
<dbReference type="InterPro" id="IPR013740">
    <property type="entry name" value="Redoxin"/>
</dbReference>
<dbReference type="Pfam" id="PF08534">
    <property type="entry name" value="Redoxin"/>
    <property type="match status" value="1"/>
</dbReference>
<evidence type="ECO:0000256" key="3">
    <source>
        <dbReference type="ARBA" id="ARBA00023284"/>
    </source>
</evidence>
<keyword evidence="2" id="KW-0201">Cytochrome c-type biogenesis</keyword>
<dbReference type="CDD" id="cd02966">
    <property type="entry name" value="TlpA_like_family"/>
    <property type="match status" value="1"/>
</dbReference>
<evidence type="ECO:0000259" key="5">
    <source>
        <dbReference type="PROSITE" id="PS51352"/>
    </source>
</evidence>
<feature type="compositionally biased region" description="Basic and acidic residues" evidence="4">
    <location>
        <begin position="64"/>
        <end position="75"/>
    </location>
</feature>
<dbReference type="OrthoDB" id="9799347at2"/>
<sequence>MIAEGPSANRPPHIALELLLLSSRSLKIAVLGCALLVGGCDRESKAPAQPAASPAGGELSGTIDRTHKGSELPDFTLRDASGKTVELASLKGKPLLINLWATWCAPCVAELPTLNQLAKDRADSLKVLTVSQDMPPADKVAGFLKARGADKLEPWLDPDGELTVQYKVTVLPTTIYYNAQGREVWRYVGGHDWSSAETAKMLAEQ</sequence>
<organism evidence="6 7">
    <name type="scientific">Novosphingobium ginsenosidimutans</name>
    <dbReference type="NCBI Taxonomy" id="1176536"/>
    <lineage>
        <taxon>Bacteria</taxon>
        <taxon>Pseudomonadati</taxon>
        <taxon>Pseudomonadota</taxon>
        <taxon>Alphaproteobacteria</taxon>
        <taxon>Sphingomonadales</taxon>
        <taxon>Sphingomonadaceae</taxon>
        <taxon>Novosphingobium</taxon>
    </lineage>
</organism>
<evidence type="ECO:0000313" key="6">
    <source>
        <dbReference type="EMBL" id="QEA15105.1"/>
    </source>
</evidence>
<gene>
    <name evidence="6" type="ORF">FRF71_02545</name>
</gene>
<dbReference type="RefSeq" id="WP_147089086.1">
    <property type="nucleotide sequence ID" value="NZ_BAABJD010000002.1"/>
</dbReference>